<dbReference type="HOGENOM" id="CLU_030538_4_0_1"/>
<dbReference type="InterPro" id="IPR025521">
    <property type="entry name" value="Neprosin_propep"/>
</dbReference>
<dbReference type="EMBL" id="GL348715">
    <property type="protein sequence ID" value="EFH58599.1"/>
    <property type="molecule type" value="Genomic_DNA"/>
</dbReference>
<dbReference type="InterPro" id="IPR004314">
    <property type="entry name" value="Neprosin"/>
</dbReference>
<organism evidence="3">
    <name type="scientific">Arabidopsis lyrata subsp. lyrata</name>
    <name type="common">Lyre-leaved rock-cress</name>
    <dbReference type="NCBI Taxonomy" id="81972"/>
    <lineage>
        <taxon>Eukaryota</taxon>
        <taxon>Viridiplantae</taxon>
        <taxon>Streptophyta</taxon>
        <taxon>Embryophyta</taxon>
        <taxon>Tracheophyta</taxon>
        <taxon>Spermatophyta</taxon>
        <taxon>Magnoliopsida</taxon>
        <taxon>eudicotyledons</taxon>
        <taxon>Gunneridae</taxon>
        <taxon>Pentapetalae</taxon>
        <taxon>rosids</taxon>
        <taxon>malvids</taxon>
        <taxon>Brassicales</taxon>
        <taxon>Brassicaceae</taxon>
        <taxon>Camelineae</taxon>
        <taxon>Arabidopsis</taxon>
    </lineage>
</organism>
<dbReference type="Gramene" id="Al_scaffold_0003_375">
    <property type="protein sequence ID" value="Al_scaffold_0003_375"/>
    <property type="gene ID" value="Al_scaffold_0003_375"/>
</dbReference>
<dbReference type="Pfam" id="PF03080">
    <property type="entry name" value="Neprosin"/>
    <property type="match status" value="1"/>
</dbReference>
<dbReference type="eggNOG" id="ENOG502QSP9">
    <property type="taxonomic scope" value="Eukaryota"/>
</dbReference>
<dbReference type="InterPro" id="IPR053168">
    <property type="entry name" value="Glutamic_endopeptidase"/>
</dbReference>
<feature type="domain" description="Neprosin PEP catalytic" evidence="1">
    <location>
        <begin position="68"/>
        <end position="318"/>
    </location>
</feature>
<dbReference type="PANTHER" id="PTHR31589:SF110">
    <property type="entry name" value="PROTEIN, PUTATIVE (DUF239)-RELATED"/>
    <property type="match status" value="1"/>
</dbReference>
<evidence type="ECO:0000313" key="2">
    <source>
        <dbReference type="EMBL" id="EFH58599.1"/>
    </source>
</evidence>
<proteinExistence type="predicted"/>
<feature type="non-terminal residue" evidence="2">
    <location>
        <position position="1"/>
    </location>
</feature>
<sequence length="318" mass="35655">SPDGDIIDCIHMREQPAFKHPLLRNHKIQTAPKGLLPNKINKMDEKRVSQVWNRNGASCPDQTVPIRRSTVGANQYAIGETGYLRGIYGTVTTMNLWDPTVEEGTSEFSLSQIWLVPGEYNGSNLNILLRLGGRFFRIITMTTSHGFSYIGRCGLNDTYEKTGCLNLECPGFVQVTSDFTIGGAFSPISSYGGNQFDVKMSIFKDMDGGNWWLGIGQSFIGYWPAKLVQWGGEIVNTRSYGQHTTTQMGSGHFAEEGFGKASFFRNLRIINYLYHLQPVQEFLLQMLNSTCYNVQKGFNEEWGAHFYYGGPGYNALCP</sequence>
<gene>
    <name evidence="2" type="ORF">ARALYDRAFT_671178</name>
</gene>
<evidence type="ECO:0000259" key="1">
    <source>
        <dbReference type="PROSITE" id="PS52045"/>
    </source>
</evidence>
<reference evidence="3" key="1">
    <citation type="journal article" date="2011" name="Nat. Genet.">
        <title>The Arabidopsis lyrata genome sequence and the basis of rapid genome size change.</title>
        <authorList>
            <person name="Hu T.T."/>
            <person name="Pattyn P."/>
            <person name="Bakker E.G."/>
            <person name="Cao J."/>
            <person name="Cheng J.-F."/>
            <person name="Clark R.M."/>
            <person name="Fahlgren N."/>
            <person name="Fawcett J.A."/>
            <person name="Grimwood J."/>
            <person name="Gundlach H."/>
            <person name="Haberer G."/>
            <person name="Hollister J.D."/>
            <person name="Ossowski S."/>
            <person name="Ottilar R.P."/>
            <person name="Salamov A.A."/>
            <person name="Schneeberger K."/>
            <person name="Spannagl M."/>
            <person name="Wang X."/>
            <person name="Yang L."/>
            <person name="Nasrallah M.E."/>
            <person name="Bergelson J."/>
            <person name="Carrington J.C."/>
            <person name="Gaut B.S."/>
            <person name="Schmutz J."/>
            <person name="Mayer K.F.X."/>
            <person name="Van de Peer Y."/>
            <person name="Grigoriev I.V."/>
            <person name="Nordborg M."/>
            <person name="Weigel D."/>
            <person name="Guo Y.-L."/>
        </authorList>
    </citation>
    <scope>NUCLEOTIDE SEQUENCE [LARGE SCALE GENOMIC DNA]</scope>
    <source>
        <strain evidence="3">cv. MN47</strain>
    </source>
</reference>
<dbReference type="STRING" id="81972.D7L237"/>
<dbReference type="Proteomes" id="UP000008694">
    <property type="component" value="Unassembled WGS sequence"/>
</dbReference>
<name>D7L237_ARALL</name>
<protein>
    <submittedName>
        <fullName evidence="2">Predicted protein</fullName>
    </submittedName>
</protein>
<accession>D7L237</accession>
<dbReference type="AlphaFoldDB" id="D7L237"/>
<evidence type="ECO:0000313" key="3">
    <source>
        <dbReference type="Proteomes" id="UP000008694"/>
    </source>
</evidence>
<dbReference type="Pfam" id="PF14365">
    <property type="entry name" value="Neprosin_AP"/>
    <property type="match status" value="1"/>
</dbReference>
<keyword evidence="3" id="KW-1185">Reference proteome</keyword>
<dbReference type="PROSITE" id="PS52045">
    <property type="entry name" value="NEPROSIN_PEP_CD"/>
    <property type="match status" value="1"/>
</dbReference>
<dbReference type="PANTHER" id="PTHR31589">
    <property type="entry name" value="PROTEIN, PUTATIVE (DUF239)-RELATED-RELATED"/>
    <property type="match status" value="1"/>
</dbReference>